<feature type="domain" description="ABC transporter" evidence="6">
    <location>
        <begin position="2"/>
        <end position="237"/>
    </location>
</feature>
<dbReference type="PANTHER" id="PTHR43820">
    <property type="entry name" value="HIGH-AFFINITY BRANCHED-CHAIN AMINO ACID TRANSPORT ATP-BINDING PROTEIN LIVF"/>
    <property type="match status" value="1"/>
</dbReference>
<dbReference type="InterPro" id="IPR003593">
    <property type="entry name" value="AAA+_ATPase"/>
</dbReference>
<dbReference type="SUPFAM" id="SSF52540">
    <property type="entry name" value="P-loop containing nucleoside triphosphate hydrolases"/>
    <property type="match status" value="1"/>
</dbReference>
<dbReference type="RefSeq" id="WP_377049343.1">
    <property type="nucleotide sequence ID" value="NZ_JBHLVZ010000003.1"/>
</dbReference>
<evidence type="ECO:0000256" key="1">
    <source>
        <dbReference type="ARBA" id="ARBA00005417"/>
    </source>
</evidence>
<reference evidence="7 8" key="1">
    <citation type="submission" date="2024-09" db="EMBL/GenBank/DDBJ databases">
        <authorList>
            <person name="Sun Q."/>
            <person name="Mori K."/>
        </authorList>
    </citation>
    <scope>NUCLEOTIDE SEQUENCE [LARGE SCALE GENOMIC DNA]</scope>
    <source>
        <strain evidence="7 8">CCM 7468</strain>
    </source>
</reference>
<dbReference type="CDD" id="cd03224">
    <property type="entry name" value="ABC_TM1139_LivF_branched"/>
    <property type="match status" value="1"/>
</dbReference>
<evidence type="ECO:0000256" key="2">
    <source>
        <dbReference type="ARBA" id="ARBA00022448"/>
    </source>
</evidence>
<keyword evidence="2" id="KW-0813">Transport</keyword>
<dbReference type="GO" id="GO:0005524">
    <property type="term" value="F:ATP binding"/>
    <property type="evidence" value="ECO:0007669"/>
    <property type="project" value="UniProtKB-KW"/>
</dbReference>
<dbReference type="EMBL" id="JBHLVZ010000003">
    <property type="protein sequence ID" value="MFC0385188.1"/>
    <property type="molecule type" value="Genomic_DNA"/>
</dbReference>
<comment type="similarity">
    <text evidence="1">Belongs to the ABC transporter superfamily.</text>
</comment>
<dbReference type="InterPro" id="IPR017871">
    <property type="entry name" value="ABC_transporter-like_CS"/>
</dbReference>
<dbReference type="PROSITE" id="PS00211">
    <property type="entry name" value="ABC_TRANSPORTER_1"/>
    <property type="match status" value="1"/>
</dbReference>
<evidence type="ECO:0000313" key="8">
    <source>
        <dbReference type="Proteomes" id="UP001589789"/>
    </source>
</evidence>
<evidence type="ECO:0000313" key="7">
    <source>
        <dbReference type="EMBL" id="MFC0385188.1"/>
    </source>
</evidence>
<dbReference type="InterPro" id="IPR027417">
    <property type="entry name" value="P-loop_NTPase"/>
</dbReference>
<keyword evidence="8" id="KW-1185">Reference proteome</keyword>
<dbReference type="Pfam" id="PF00005">
    <property type="entry name" value="ABC_tran"/>
    <property type="match status" value="1"/>
</dbReference>
<organism evidence="7 8">
    <name type="scientific">Muricoccus vinaceus</name>
    <dbReference type="NCBI Taxonomy" id="424704"/>
    <lineage>
        <taxon>Bacteria</taxon>
        <taxon>Pseudomonadati</taxon>
        <taxon>Pseudomonadota</taxon>
        <taxon>Alphaproteobacteria</taxon>
        <taxon>Acetobacterales</taxon>
        <taxon>Roseomonadaceae</taxon>
        <taxon>Muricoccus</taxon>
    </lineage>
</organism>
<keyword evidence="4 7" id="KW-0067">ATP-binding</keyword>
<dbReference type="PANTHER" id="PTHR43820:SF4">
    <property type="entry name" value="HIGH-AFFINITY BRANCHED-CHAIN AMINO ACID TRANSPORT ATP-BINDING PROTEIN LIVF"/>
    <property type="match status" value="1"/>
</dbReference>
<dbReference type="InterPro" id="IPR052156">
    <property type="entry name" value="BCAA_Transport_ATP-bd_LivF"/>
</dbReference>
<evidence type="ECO:0000259" key="6">
    <source>
        <dbReference type="PROSITE" id="PS50893"/>
    </source>
</evidence>
<evidence type="ECO:0000256" key="5">
    <source>
        <dbReference type="ARBA" id="ARBA00022970"/>
    </source>
</evidence>
<protein>
    <submittedName>
        <fullName evidence="7">ABC transporter ATP-binding protein</fullName>
    </submittedName>
</protein>
<name>A0ABV6INJ3_9PROT</name>
<keyword evidence="3" id="KW-0547">Nucleotide-binding</keyword>
<dbReference type="InterPro" id="IPR003439">
    <property type="entry name" value="ABC_transporter-like_ATP-bd"/>
</dbReference>
<evidence type="ECO:0000256" key="4">
    <source>
        <dbReference type="ARBA" id="ARBA00022840"/>
    </source>
</evidence>
<keyword evidence="5" id="KW-0029">Amino-acid transport</keyword>
<dbReference type="Proteomes" id="UP001589789">
    <property type="component" value="Unassembled WGS sequence"/>
</dbReference>
<sequence>MLELHGISAGYGRNAVLRECSLKVQPGEVVALIGANGAGKSTLVNTVSGLLPCRGGSILLDGERIDGLSPRGRVRRGIAHVPEGRQIFGGLSVKDNLILGAYASEEMRDAAALQERIAKSCHFFPTLQDRMGEAAGNLSGGQQQMLAIARGLMGRPRYLLLDEPSLGLAPLLVSEIFRLVTQLRHAGLSILLSEQNARQSLKVSDRAYVIEMGCIVLQGSSQEILATEEIAEKYLGGGPSAGVDPKVQVTMSARLQEILN</sequence>
<proteinExistence type="inferred from homology"/>
<dbReference type="SMART" id="SM00382">
    <property type="entry name" value="AAA"/>
    <property type="match status" value="1"/>
</dbReference>
<dbReference type="PROSITE" id="PS50893">
    <property type="entry name" value="ABC_TRANSPORTER_2"/>
    <property type="match status" value="1"/>
</dbReference>
<dbReference type="Gene3D" id="3.40.50.300">
    <property type="entry name" value="P-loop containing nucleotide triphosphate hydrolases"/>
    <property type="match status" value="1"/>
</dbReference>
<accession>A0ABV6INJ3</accession>
<comment type="caution">
    <text evidence="7">The sequence shown here is derived from an EMBL/GenBank/DDBJ whole genome shotgun (WGS) entry which is preliminary data.</text>
</comment>
<evidence type="ECO:0000256" key="3">
    <source>
        <dbReference type="ARBA" id="ARBA00022741"/>
    </source>
</evidence>
<gene>
    <name evidence="7" type="ORF">ACFFIC_06440</name>
</gene>